<sequence>MPPKAPTHIEHNVFITSSVTFDNKKDDFGRLQIYQVFSSLDEANDFCAAKADELALSLDIEAPTPTLKNYTNEGAFRMELPLENRSRDVTVETLIMPLMGGVIKHDKPVSRKTPKSKQSSKSKTNDDEEDDQDVDMDLDTKTKTTKAKTRKNSKPKLDTEVTEADIAAAPTGARNCLGGFPYTVFGHHTYWSEEQFRVIVRTFGGTVNKTLPVYNNNPDHKLILGSDVPSRLLGRIKQKEFKPITPDQFLAHLTRMSNLADPTSASRITSEEVAKLCKMVPGKPVVRTREDTDSDDASE</sequence>
<organism evidence="2 3">
    <name type="scientific">Aureobasidium mustum</name>
    <dbReference type="NCBI Taxonomy" id="2773714"/>
    <lineage>
        <taxon>Eukaryota</taxon>
        <taxon>Fungi</taxon>
        <taxon>Dikarya</taxon>
        <taxon>Ascomycota</taxon>
        <taxon>Pezizomycotina</taxon>
        <taxon>Dothideomycetes</taxon>
        <taxon>Dothideomycetidae</taxon>
        <taxon>Dothideales</taxon>
        <taxon>Saccotheciaceae</taxon>
        <taxon>Aureobasidium</taxon>
    </lineage>
</organism>
<comment type="caution">
    <text evidence="2">The sequence shown here is derived from an EMBL/GenBank/DDBJ whole genome shotgun (WGS) entry which is preliminary data.</text>
</comment>
<protein>
    <recommendedName>
        <fullName evidence="4">BRCT domain-containing protein</fullName>
    </recommendedName>
</protein>
<dbReference type="AlphaFoldDB" id="A0A9N8PPB8"/>
<gene>
    <name evidence="2" type="ORF">AWRI4233_LOCUS10193</name>
</gene>
<dbReference type="Proteomes" id="UP000714618">
    <property type="component" value="Unassembled WGS sequence"/>
</dbReference>
<feature type="compositionally biased region" description="Acidic residues" evidence="1">
    <location>
        <begin position="126"/>
        <end position="137"/>
    </location>
</feature>
<keyword evidence="3" id="KW-1185">Reference proteome</keyword>
<reference evidence="2" key="1">
    <citation type="submission" date="2020-06" db="EMBL/GenBank/DDBJ databases">
        <authorList>
            <person name="Onetto C."/>
        </authorList>
    </citation>
    <scope>NUCLEOTIDE SEQUENCE</scope>
</reference>
<evidence type="ECO:0000313" key="2">
    <source>
        <dbReference type="EMBL" id="CAD0101368.1"/>
    </source>
</evidence>
<feature type="compositionally biased region" description="Basic residues" evidence="1">
    <location>
        <begin position="143"/>
        <end position="154"/>
    </location>
</feature>
<name>A0A9N8PPB8_9PEZI</name>
<feature type="region of interest" description="Disordered" evidence="1">
    <location>
        <begin position="105"/>
        <end position="156"/>
    </location>
</feature>
<evidence type="ECO:0000256" key="1">
    <source>
        <dbReference type="SAM" id="MobiDB-lite"/>
    </source>
</evidence>
<accession>A0A9N8PPB8</accession>
<dbReference type="EMBL" id="CAIJEO010000013">
    <property type="protein sequence ID" value="CAD0101368.1"/>
    <property type="molecule type" value="Genomic_DNA"/>
</dbReference>
<feature type="compositionally biased region" description="Basic residues" evidence="1">
    <location>
        <begin position="110"/>
        <end position="120"/>
    </location>
</feature>
<evidence type="ECO:0000313" key="3">
    <source>
        <dbReference type="Proteomes" id="UP000714618"/>
    </source>
</evidence>
<evidence type="ECO:0008006" key="4">
    <source>
        <dbReference type="Google" id="ProtNLM"/>
    </source>
</evidence>
<dbReference type="OrthoDB" id="3899272at2759"/>
<proteinExistence type="predicted"/>